<keyword evidence="2" id="KW-0472">Membrane</keyword>
<dbReference type="EMBL" id="BJWH01000028">
    <property type="protein sequence ID" value="GEM00158.1"/>
    <property type="molecule type" value="Genomic_DNA"/>
</dbReference>
<feature type="region of interest" description="Disordered" evidence="1">
    <location>
        <begin position="75"/>
        <end position="99"/>
    </location>
</feature>
<evidence type="ECO:0000313" key="5">
    <source>
        <dbReference type="Proteomes" id="UP000321049"/>
    </source>
</evidence>
<keyword evidence="2" id="KW-1133">Transmembrane helix</keyword>
<organism evidence="4 5">
    <name type="scientific">Cellulomonas terrae</name>
    <dbReference type="NCBI Taxonomy" id="311234"/>
    <lineage>
        <taxon>Bacteria</taxon>
        <taxon>Bacillati</taxon>
        <taxon>Actinomycetota</taxon>
        <taxon>Actinomycetes</taxon>
        <taxon>Micrococcales</taxon>
        <taxon>Cellulomonadaceae</taxon>
        <taxon>Cellulomonas</taxon>
    </lineage>
</organism>
<feature type="transmembrane region" description="Helical" evidence="2">
    <location>
        <begin position="179"/>
        <end position="199"/>
    </location>
</feature>
<comment type="caution">
    <text evidence="4">The sequence shown here is derived from an EMBL/GenBank/DDBJ whole genome shotgun (WGS) entry which is preliminary data.</text>
</comment>
<evidence type="ECO:0000313" key="4">
    <source>
        <dbReference type="EMBL" id="GEM00158.1"/>
    </source>
</evidence>
<evidence type="ECO:0000259" key="3">
    <source>
        <dbReference type="Pfam" id="PF10708"/>
    </source>
</evidence>
<dbReference type="Proteomes" id="UP000321049">
    <property type="component" value="Unassembled WGS sequence"/>
</dbReference>
<keyword evidence="2" id="KW-0812">Transmembrane</keyword>
<reference evidence="4 5" key="1">
    <citation type="submission" date="2019-07" db="EMBL/GenBank/DDBJ databases">
        <title>Whole genome shotgun sequence of Cellulomonas terrae NBRC 100819.</title>
        <authorList>
            <person name="Hosoyama A."/>
            <person name="Uohara A."/>
            <person name="Ohji S."/>
            <person name="Ichikawa N."/>
        </authorList>
    </citation>
    <scope>NUCLEOTIDE SEQUENCE [LARGE SCALE GENOMIC DNA]</scope>
    <source>
        <strain evidence="4 5">NBRC 100819</strain>
    </source>
</reference>
<feature type="domain" description="DUF2510" evidence="3">
    <location>
        <begin position="11"/>
        <end position="44"/>
    </location>
</feature>
<dbReference type="RefSeq" id="WP_246123746.1">
    <property type="nucleotide sequence ID" value="NZ_BJWH01000028.1"/>
</dbReference>
<accession>A0A511JQ50</accession>
<gene>
    <name evidence="4" type="ORF">CTE05_37040</name>
</gene>
<protein>
    <recommendedName>
        <fullName evidence="3">DUF2510 domain-containing protein</fullName>
    </recommendedName>
</protein>
<dbReference type="AlphaFoldDB" id="A0A511JQ50"/>
<name>A0A511JQ50_9CELL</name>
<feature type="compositionally biased region" description="Low complexity" evidence="1">
    <location>
        <begin position="75"/>
        <end position="91"/>
    </location>
</feature>
<keyword evidence="5" id="KW-1185">Reference proteome</keyword>
<evidence type="ECO:0000256" key="1">
    <source>
        <dbReference type="SAM" id="MobiDB-lite"/>
    </source>
</evidence>
<feature type="region of interest" description="Disordered" evidence="1">
    <location>
        <begin position="1"/>
        <end position="41"/>
    </location>
</feature>
<feature type="transmembrane region" description="Helical" evidence="2">
    <location>
        <begin position="131"/>
        <end position="158"/>
    </location>
</feature>
<evidence type="ECO:0000256" key="2">
    <source>
        <dbReference type="SAM" id="Phobius"/>
    </source>
</evidence>
<sequence length="276" mass="27781">MTTPTTGNPPAGWYTDPAGSGGERWFDGAGWTEHVQTPPPPAPAVPTQFTPDPRFGPATPAAGGFGQAAPDPRFGPAAPAAGGFGQAAPDPRFGPAAPAAASTGWIQPVENHYLVNTAANLDDGKNTPARVALVVSVLAMLGVPIAGVAGIVLAVVGLKRATRLEAAGWEPKGRGRARWAMGLSIVGLVISSLLVANAVRGALADAVPTLDLRAMETEIAAGVAEQAGVTVTVQCPDTVVDGATSFQCVAVDPAGASTTVNVQVVDDAGGWTWQIG</sequence>
<dbReference type="Pfam" id="PF10708">
    <property type="entry name" value="DUF2510"/>
    <property type="match status" value="1"/>
</dbReference>
<proteinExistence type="predicted"/>
<dbReference type="InterPro" id="IPR018929">
    <property type="entry name" value="DUF2510"/>
</dbReference>